<sequence>MREADNGDPANQPAVAALLKAAEQGYGTILTLKFPYNHRSFPPPDSPAMAAELARLDKVAQAAMGKVNILVIGNEPFIESRPPDRAGGAINAFYEKVAQHIIGYRRERFGSRCKTRLYMGALNHLDDPRQRTGSTERWMAFTRGTREIEGVDIHPHVVSIEAGRKYLDYVLPRLRDDQKFLATEFSLMPYWRQHMRDGIPAEFARRHAMDPDMPVWELLRNSIRNPLPQATWNEFLALSPWFETRKHYLRNQVQEFRDTGRLAVATYGVLQAQAMVRDFGPGKPPWLLNSLYASRTVQPQSDGTPGRSYSWFDDFRALQRKNDRLPVRTGETPT</sequence>
<dbReference type="EMBL" id="SMKY01000107">
    <property type="protein sequence ID" value="TDD79653.1"/>
    <property type="molecule type" value="Genomic_DNA"/>
</dbReference>
<evidence type="ECO:0000313" key="1">
    <source>
        <dbReference type="EMBL" id="TDD79653.1"/>
    </source>
</evidence>
<dbReference type="SUPFAM" id="SSF51445">
    <property type="entry name" value="(Trans)glycosidases"/>
    <property type="match status" value="1"/>
</dbReference>
<dbReference type="InterPro" id="IPR017853">
    <property type="entry name" value="GH"/>
</dbReference>
<dbReference type="Proteomes" id="UP000295578">
    <property type="component" value="Unassembled WGS sequence"/>
</dbReference>
<dbReference type="AlphaFoldDB" id="A0A4R5B3W2"/>
<protein>
    <submittedName>
        <fullName evidence="1">Uncharacterized protein</fullName>
    </submittedName>
</protein>
<gene>
    <name evidence="1" type="ORF">E1293_22725</name>
</gene>
<evidence type="ECO:0000313" key="2">
    <source>
        <dbReference type="Proteomes" id="UP000295578"/>
    </source>
</evidence>
<organism evidence="1 2">
    <name type="scientific">Actinomadura darangshiensis</name>
    <dbReference type="NCBI Taxonomy" id="705336"/>
    <lineage>
        <taxon>Bacteria</taxon>
        <taxon>Bacillati</taxon>
        <taxon>Actinomycetota</taxon>
        <taxon>Actinomycetes</taxon>
        <taxon>Streptosporangiales</taxon>
        <taxon>Thermomonosporaceae</taxon>
        <taxon>Actinomadura</taxon>
    </lineage>
</organism>
<reference evidence="1 2" key="1">
    <citation type="submission" date="2019-03" db="EMBL/GenBank/DDBJ databases">
        <title>Draft genome sequences of novel Actinobacteria.</title>
        <authorList>
            <person name="Sahin N."/>
            <person name="Ay H."/>
            <person name="Saygin H."/>
        </authorList>
    </citation>
    <scope>NUCLEOTIDE SEQUENCE [LARGE SCALE GENOMIC DNA]</scope>
    <source>
        <strain evidence="1 2">DSM 45941</strain>
    </source>
</reference>
<name>A0A4R5B3W2_9ACTN</name>
<keyword evidence="2" id="KW-1185">Reference proteome</keyword>
<accession>A0A4R5B3W2</accession>
<comment type="caution">
    <text evidence="1">The sequence shown here is derived from an EMBL/GenBank/DDBJ whole genome shotgun (WGS) entry which is preliminary data.</text>
</comment>
<proteinExistence type="predicted"/>
<dbReference type="OrthoDB" id="629332at2"/>